<proteinExistence type="predicted"/>
<evidence type="ECO:0000256" key="1">
    <source>
        <dbReference type="ARBA" id="ARBA00022729"/>
    </source>
</evidence>
<dbReference type="RefSeq" id="WP_379740137.1">
    <property type="nucleotide sequence ID" value="NZ_JBHSGW010000015.1"/>
</dbReference>
<feature type="domain" description="Calx-beta" evidence="5">
    <location>
        <begin position="155"/>
        <end position="251"/>
    </location>
</feature>
<keyword evidence="7" id="KW-1185">Reference proteome</keyword>
<feature type="domain" description="Calx-beta" evidence="5">
    <location>
        <begin position="46"/>
        <end position="142"/>
    </location>
</feature>
<dbReference type="Proteomes" id="UP001595885">
    <property type="component" value="Unassembled WGS sequence"/>
</dbReference>
<comment type="caution">
    <text evidence="6">The sequence shown here is derived from an EMBL/GenBank/DDBJ whole genome shotgun (WGS) entry which is preliminary data.</text>
</comment>
<dbReference type="InterPro" id="IPR051171">
    <property type="entry name" value="CaCA"/>
</dbReference>
<evidence type="ECO:0000313" key="7">
    <source>
        <dbReference type="Proteomes" id="UP001595885"/>
    </source>
</evidence>
<dbReference type="EMBL" id="JBHSGW010000015">
    <property type="protein sequence ID" value="MFC4739871.1"/>
    <property type="molecule type" value="Genomic_DNA"/>
</dbReference>
<dbReference type="Gene3D" id="2.60.40.3440">
    <property type="match status" value="1"/>
</dbReference>
<dbReference type="InterPro" id="IPR038081">
    <property type="entry name" value="CalX-like_sf"/>
</dbReference>
<keyword evidence="2" id="KW-0677">Repeat</keyword>
<evidence type="ECO:0000313" key="6">
    <source>
        <dbReference type="EMBL" id="MFC4739871.1"/>
    </source>
</evidence>
<dbReference type="SMART" id="SM00237">
    <property type="entry name" value="Calx_beta"/>
    <property type="match status" value="3"/>
</dbReference>
<reference evidence="7" key="1">
    <citation type="journal article" date="2019" name="Int. J. Syst. Evol. Microbiol.">
        <title>The Global Catalogue of Microorganisms (GCM) 10K type strain sequencing project: providing services to taxonomists for standard genome sequencing and annotation.</title>
        <authorList>
            <consortium name="The Broad Institute Genomics Platform"/>
            <consortium name="The Broad Institute Genome Sequencing Center for Infectious Disease"/>
            <person name="Wu L."/>
            <person name="Ma J."/>
        </authorList>
    </citation>
    <scope>NUCLEOTIDE SEQUENCE [LARGE SCALE GENOMIC DNA]</scope>
    <source>
        <strain evidence="7">CCUG 50349</strain>
    </source>
</reference>
<protein>
    <submittedName>
        <fullName evidence="6">Gliding motility-associated C-terminal domain-containing protein</fullName>
    </submittedName>
</protein>
<evidence type="ECO:0000256" key="2">
    <source>
        <dbReference type="ARBA" id="ARBA00022737"/>
    </source>
</evidence>
<dbReference type="Gene3D" id="2.60.40.2030">
    <property type="match status" value="4"/>
</dbReference>
<gene>
    <name evidence="6" type="ORF">ACFO3U_07680</name>
</gene>
<dbReference type="Pfam" id="PF17963">
    <property type="entry name" value="Big_9"/>
    <property type="match status" value="1"/>
</dbReference>
<evidence type="ECO:0000259" key="5">
    <source>
        <dbReference type="SMART" id="SM00237"/>
    </source>
</evidence>
<feature type="non-terminal residue" evidence="6">
    <location>
        <position position="1"/>
    </location>
</feature>
<evidence type="ECO:0000256" key="4">
    <source>
        <dbReference type="ARBA" id="ARBA00023065"/>
    </source>
</evidence>
<dbReference type="Pfam" id="PF03160">
    <property type="entry name" value="Calx-beta"/>
    <property type="match status" value="2"/>
</dbReference>
<organism evidence="6 7">
    <name type="scientific">Flavobacterium ponti</name>
    <dbReference type="NCBI Taxonomy" id="665133"/>
    <lineage>
        <taxon>Bacteria</taxon>
        <taxon>Pseudomonadati</taxon>
        <taxon>Bacteroidota</taxon>
        <taxon>Flavobacteriia</taxon>
        <taxon>Flavobacteriales</taxon>
        <taxon>Flavobacteriaceae</taxon>
        <taxon>Flavobacterium</taxon>
    </lineage>
</organism>
<dbReference type="Pfam" id="PF13585">
    <property type="entry name" value="CHU_C"/>
    <property type="match status" value="1"/>
</dbReference>
<feature type="domain" description="Calx-beta" evidence="5">
    <location>
        <begin position="264"/>
        <end position="360"/>
    </location>
</feature>
<dbReference type="InterPro" id="IPR003644">
    <property type="entry name" value="Calx_beta"/>
</dbReference>
<keyword evidence="4" id="KW-0813">Transport</keyword>
<dbReference type="SUPFAM" id="SSF141072">
    <property type="entry name" value="CalX-like"/>
    <property type="match status" value="4"/>
</dbReference>
<keyword evidence="1" id="KW-0732">Signal</keyword>
<evidence type="ECO:0000256" key="3">
    <source>
        <dbReference type="ARBA" id="ARBA00022837"/>
    </source>
</evidence>
<keyword evidence="4" id="KW-0406">Ion transport</keyword>
<accession>A0ABV9P5B0</accession>
<dbReference type="PANTHER" id="PTHR11878:SF65">
    <property type="entry name" value="NA_CA-EXCHANGE PROTEIN, ISOFORM G"/>
    <property type="match status" value="1"/>
</dbReference>
<sequence length="585" mass="61778">VTIPAGSLSVTVSIPITEDLIDEPDEVFNVVGTVISGNTSNTNPVGTVTIIDNDDTPMISIGSIVVNEGDGTAVVTVSLSGPSSVATVVDIVTTTGTAGTDDYTTTITQVTIPAGSLSVTVSIPITEDLIDEPDEVFNVVGTVISGNTSNTNPVGTVTIIDNDDTPMISIGSIVVNEGDGTAVVTVSLSGPSSVATVVDIVTTTGTAGTDDYTTTITQVTIPAGSLSVTVSIPITEDLIDEPDEVFNVVGTVISGNTSNTNPVGTVTIVDNDNVPELQISSDQVLEGDVLTFTVTLLNTTSSEDIELSFIYTNNNASDSDYDTTVVIITIPAGSTTGTFTIQTTNDGLVEDDETFDVDIVLISGNATILNTGLGIILNDDFAPIANDDGPKDTDMNNEIIINIFDNDLYIPTCGTINVIQPEHGTVVINDNGTPNDVSDDYVIYTPDADYYGSDSFTYQICDCFGNCSEYATVTINIGVVYPACEVQVFNAISPDGDGINDVLVIWGLDCHPDNTVQIFNRWGVEVYSTKAYGSNDNYFRGVSEGRVTVSQGEELPVGTYYYIIEYLDTNKNSRQQKTGYLYLNR</sequence>
<keyword evidence="3" id="KW-0106">Calcium</keyword>
<dbReference type="PANTHER" id="PTHR11878">
    <property type="entry name" value="SODIUM/CALCIUM EXCHANGER"/>
    <property type="match status" value="1"/>
</dbReference>
<name>A0ABV9P5B0_9FLAO</name>